<dbReference type="AlphaFoldDB" id="A0AA37UL73"/>
<dbReference type="Proteomes" id="UP001055115">
    <property type="component" value="Unassembled WGS sequence"/>
</dbReference>
<name>A0AA37UL73_9PEZI</name>
<dbReference type="GeneID" id="73333302"/>
<keyword evidence="2" id="KW-1185">Reference proteome</keyword>
<protein>
    <submittedName>
        <fullName evidence="1">Uncharacterized protein</fullName>
    </submittedName>
</protein>
<dbReference type="EMBL" id="BQXU01000065">
    <property type="protein sequence ID" value="GKT52319.1"/>
    <property type="molecule type" value="Genomic_DNA"/>
</dbReference>
<organism evidence="1 2">
    <name type="scientific">Colletotrichum spaethianum</name>
    <dbReference type="NCBI Taxonomy" id="700344"/>
    <lineage>
        <taxon>Eukaryota</taxon>
        <taxon>Fungi</taxon>
        <taxon>Dikarya</taxon>
        <taxon>Ascomycota</taxon>
        <taxon>Pezizomycotina</taxon>
        <taxon>Sordariomycetes</taxon>
        <taxon>Hypocreomycetidae</taxon>
        <taxon>Glomerellales</taxon>
        <taxon>Glomerellaceae</taxon>
        <taxon>Colletotrichum</taxon>
        <taxon>Colletotrichum spaethianum species complex</taxon>
    </lineage>
</organism>
<gene>
    <name evidence="1" type="ORF">ColSpa_12500</name>
</gene>
<accession>A0AA37UL73</accession>
<evidence type="ECO:0000313" key="2">
    <source>
        <dbReference type="Proteomes" id="UP001055115"/>
    </source>
</evidence>
<comment type="caution">
    <text evidence="1">The sequence shown here is derived from an EMBL/GenBank/DDBJ whole genome shotgun (WGS) entry which is preliminary data.</text>
</comment>
<sequence>MGQGDAVHASRRDLHDADGVGVKVLVRETGFGGLGDAGTETEFAVLAAAPYCDVEYISRPPRAKGNSLARLAGLYIGSGSGLRRLLCGTV</sequence>
<proteinExistence type="predicted"/>
<reference evidence="1 2" key="1">
    <citation type="submission" date="2022-03" db="EMBL/GenBank/DDBJ databases">
        <title>Genome data of Colletotrichum spp.</title>
        <authorList>
            <person name="Utami Y.D."/>
            <person name="Hiruma K."/>
        </authorList>
    </citation>
    <scope>NUCLEOTIDE SEQUENCE [LARGE SCALE GENOMIC DNA]</scope>
    <source>
        <strain evidence="1 2">MAFF 239500</strain>
    </source>
</reference>
<dbReference type="RefSeq" id="XP_049134669.1">
    <property type="nucleotide sequence ID" value="XM_049278712.1"/>
</dbReference>
<evidence type="ECO:0000313" key="1">
    <source>
        <dbReference type="EMBL" id="GKT52319.1"/>
    </source>
</evidence>